<dbReference type="OrthoDB" id="3269273at2759"/>
<gene>
    <name evidence="1" type="ORF">BDN71DRAFT_1513298</name>
</gene>
<proteinExistence type="predicted"/>
<dbReference type="Proteomes" id="UP000807025">
    <property type="component" value="Unassembled WGS sequence"/>
</dbReference>
<dbReference type="AlphaFoldDB" id="A0A9P5ZJ50"/>
<comment type="caution">
    <text evidence="1">The sequence shown here is derived from an EMBL/GenBank/DDBJ whole genome shotgun (WGS) entry which is preliminary data.</text>
</comment>
<evidence type="ECO:0000313" key="2">
    <source>
        <dbReference type="Proteomes" id="UP000807025"/>
    </source>
</evidence>
<reference evidence="1" key="1">
    <citation type="submission" date="2020-11" db="EMBL/GenBank/DDBJ databases">
        <authorList>
            <consortium name="DOE Joint Genome Institute"/>
            <person name="Ahrendt S."/>
            <person name="Riley R."/>
            <person name="Andreopoulos W."/>
            <person name="Labutti K."/>
            <person name="Pangilinan J."/>
            <person name="Ruiz-Duenas F.J."/>
            <person name="Barrasa J.M."/>
            <person name="Sanchez-Garcia M."/>
            <person name="Camarero S."/>
            <person name="Miyauchi S."/>
            <person name="Serrano A."/>
            <person name="Linde D."/>
            <person name="Babiker R."/>
            <person name="Drula E."/>
            <person name="Ayuso-Fernandez I."/>
            <person name="Pacheco R."/>
            <person name="Padilla G."/>
            <person name="Ferreira P."/>
            <person name="Barriuso J."/>
            <person name="Kellner H."/>
            <person name="Castanera R."/>
            <person name="Alfaro M."/>
            <person name="Ramirez L."/>
            <person name="Pisabarro A.G."/>
            <person name="Kuo A."/>
            <person name="Tritt A."/>
            <person name="Lipzen A."/>
            <person name="He G."/>
            <person name="Yan M."/>
            <person name="Ng V."/>
            <person name="Cullen D."/>
            <person name="Martin F."/>
            <person name="Rosso M.-N."/>
            <person name="Henrissat B."/>
            <person name="Hibbett D."/>
            <person name="Martinez A.T."/>
            <person name="Grigoriev I.V."/>
        </authorList>
    </citation>
    <scope>NUCLEOTIDE SEQUENCE</scope>
    <source>
        <strain evidence="1">ATCC 90797</strain>
    </source>
</reference>
<protein>
    <submittedName>
        <fullName evidence="1">Uncharacterized protein</fullName>
    </submittedName>
</protein>
<keyword evidence="2" id="KW-1185">Reference proteome</keyword>
<organism evidence="1 2">
    <name type="scientific">Pleurotus eryngii</name>
    <name type="common">Boletus of the steppes</name>
    <dbReference type="NCBI Taxonomy" id="5323"/>
    <lineage>
        <taxon>Eukaryota</taxon>
        <taxon>Fungi</taxon>
        <taxon>Dikarya</taxon>
        <taxon>Basidiomycota</taxon>
        <taxon>Agaricomycotina</taxon>
        <taxon>Agaricomycetes</taxon>
        <taxon>Agaricomycetidae</taxon>
        <taxon>Agaricales</taxon>
        <taxon>Pleurotineae</taxon>
        <taxon>Pleurotaceae</taxon>
        <taxon>Pleurotus</taxon>
    </lineage>
</organism>
<evidence type="ECO:0000313" key="1">
    <source>
        <dbReference type="EMBL" id="KAF9488180.1"/>
    </source>
</evidence>
<name>A0A9P5ZJ50_PLEER</name>
<sequence>MRSRQVAKRQDFWSLVDAYFIKQMEANGCTLTTLKWKETIDRLVAEDKHLFNADFSESQSFPAPLTPVAPAALPQLGLSFSQQEGGSVPAYSGPSGYLMLMNPVRL</sequence>
<dbReference type="EMBL" id="MU154727">
    <property type="protein sequence ID" value="KAF9488180.1"/>
    <property type="molecule type" value="Genomic_DNA"/>
</dbReference>
<accession>A0A9P5ZJ50</accession>